<accession>A0A0A1UFX5</accession>
<name>A0A0A1UFX5_ENTIV</name>
<reference evidence="1 2" key="1">
    <citation type="submission" date="2012-10" db="EMBL/GenBank/DDBJ databases">
        <authorList>
            <person name="Zafar N."/>
            <person name="Inman J."/>
            <person name="Hall N."/>
            <person name="Lorenzi H."/>
            <person name="Caler E."/>
        </authorList>
    </citation>
    <scope>NUCLEOTIDE SEQUENCE [LARGE SCALE GENOMIC DNA]</scope>
    <source>
        <strain evidence="1 2">IP1</strain>
    </source>
</reference>
<evidence type="ECO:0000313" key="2">
    <source>
        <dbReference type="Proteomes" id="UP000014680"/>
    </source>
</evidence>
<dbReference type="EMBL" id="KB206398">
    <property type="protein sequence ID" value="ELP92004.1"/>
    <property type="molecule type" value="Genomic_DNA"/>
</dbReference>
<dbReference type="VEuPathDB" id="AmoebaDB:EIN_387380"/>
<proteinExistence type="predicted"/>
<protein>
    <submittedName>
        <fullName evidence="1">Uncharacterized protein</fullName>
    </submittedName>
</protein>
<keyword evidence="2" id="KW-1185">Reference proteome</keyword>
<dbReference type="RefSeq" id="XP_004258775.1">
    <property type="nucleotide sequence ID" value="XM_004258727.1"/>
</dbReference>
<evidence type="ECO:0000313" key="1">
    <source>
        <dbReference type="EMBL" id="ELP92004.1"/>
    </source>
</evidence>
<dbReference type="GeneID" id="14890992"/>
<dbReference type="Proteomes" id="UP000014680">
    <property type="component" value="Unassembled WGS sequence"/>
</dbReference>
<dbReference type="KEGG" id="eiv:EIN_387380"/>
<sequence length="220" mass="25169">MQQIVKTEQHLRRIIDLMQTVSATTASMVITVYKNNSQMIRYESNWKSQIKTTNPHLKTKVTALQPVLEETKLVLADERNTFKERVSPSYAMELASHIFSMWNDSLTIIDNLSTESLILSLLYVIFNSMRHPVFKLFKDAVVTKCIKQQHIGDCFGVFCKLKKLSVHTLQYTSRALSRLGSPSLNITNLSGQVCDCEKMTTLLYSIIKISLSIEHYFIVS</sequence>
<dbReference type="AlphaFoldDB" id="A0A0A1UFX5"/>
<gene>
    <name evidence="1" type="ORF">EIN_387380</name>
</gene>
<organism evidence="1 2">
    <name type="scientific">Entamoeba invadens IP1</name>
    <dbReference type="NCBI Taxonomy" id="370355"/>
    <lineage>
        <taxon>Eukaryota</taxon>
        <taxon>Amoebozoa</taxon>
        <taxon>Evosea</taxon>
        <taxon>Archamoebae</taxon>
        <taxon>Mastigamoebida</taxon>
        <taxon>Entamoebidae</taxon>
        <taxon>Entamoeba</taxon>
    </lineage>
</organism>